<name>A0A1H5X978_9RHOB</name>
<dbReference type="PROSITE" id="PS50011">
    <property type="entry name" value="PROTEIN_KINASE_DOM"/>
    <property type="match status" value="1"/>
</dbReference>
<keyword evidence="2" id="KW-0547">Nucleotide-binding</keyword>
<keyword evidence="4" id="KW-0067">ATP-binding</keyword>
<evidence type="ECO:0000256" key="4">
    <source>
        <dbReference type="ARBA" id="ARBA00022840"/>
    </source>
</evidence>
<dbReference type="Gene3D" id="1.10.510.10">
    <property type="entry name" value="Transferase(Phosphotransferase) domain 1"/>
    <property type="match status" value="1"/>
</dbReference>
<evidence type="ECO:0000259" key="6">
    <source>
        <dbReference type="PROSITE" id="PS50011"/>
    </source>
</evidence>
<sequence>MNAMLQSFGEALDREEELPPGTVLLHGQYVVESYLVRGGFGITYLARDSLDRIVVIKECFPSAICCRVDGKVRARSEEQEGQFASVLRHFIREARRLSRLRHPDIVGVHQVFEERGTAYMALDYVSGHDLLTILEDAPERLTPALVQTLLRRTLEAVRYIHDQGILHRDISPDNILLGPTDNPTLIDFGAAREQATRENRALSALLTVKDGYSPQEFYLSDEPQRPSSDLYSLGATFYHVITGEAPPHSQQRVAGFAARNADPYRPLATRIPGYDPRFLASIDRALELFPDARFQSAEDWLREIEDCAIRQDSEAGDDGDDSIRRVISELIQEVSKEEADAPAGPETEASSPRGQKAVSAEPAQRQPLRPRFVDIFGNPIDDVDAWLKAQERDLNRREHEISEAEPCADSGAERGGFLRGILGRRGSRAAGLWRN</sequence>
<dbReference type="RefSeq" id="WP_235003826.1">
    <property type="nucleotide sequence ID" value="NZ_FNVD01000010.1"/>
</dbReference>
<dbReference type="CDD" id="cd14014">
    <property type="entry name" value="STKc_PknB_like"/>
    <property type="match status" value="1"/>
</dbReference>
<dbReference type="EMBL" id="FNVD01000010">
    <property type="protein sequence ID" value="SEG08298.1"/>
    <property type="molecule type" value="Genomic_DNA"/>
</dbReference>
<evidence type="ECO:0000313" key="8">
    <source>
        <dbReference type="Proteomes" id="UP000236742"/>
    </source>
</evidence>
<protein>
    <recommendedName>
        <fullName evidence="6">Protein kinase domain-containing protein</fullName>
    </recommendedName>
</protein>
<evidence type="ECO:0000313" key="7">
    <source>
        <dbReference type="EMBL" id="SEG08298.1"/>
    </source>
</evidence>
<evidence type="ECO:0000256" key="1">
    <source>
        <dbReference type="ARBA" id="ARBA00022679"/>
    </source>
</evidence>
<feature type="domain" description="Protein kinase" evidence="6">
    <location>
        <begin position="29"/>
        <end position="309"/>
    </location>
</feature>
<dbReference type="InterPro" id="IPR011009">
    <property type="entry name" value="Kinase-like_dom_sf"/>
</dbReference>
<dbReference type="Gene3D" id="3.30.200.20">
    <property type="entry name" value="Phosphorylase Kinase, domain 1"/>
    <property type="match status" value="1"/>
</dbReference>
<evidence type="ECO:0000256" key="5">
    <source>
        <dbReference type="SAM" id="MobiDB-lite"/>
    </source>
</evidence>
<dbReference type="InterPro" id="IPR000719">
    <property type="entry name" value="Prot_kinase_dom"/>
</dbReference>
<dbReference type="GO" id="GO:0005524">
    <property type="term" value="F:ATP binding"/>
    <property type="evidence" value="ECO:0007669"/>
    <property type="project" value="UniProtKB-KW"/>
</dbReference>
<evidence type="ECO:0000256" key="2">
    <source>
        <dbReference type="ARBA" id="ARBA00022741"/>
    </source>
</evidence>
<keyword evidence="3" id="KW-0418">Kinase</keyword>
<dbReference type="AlphaFoldDB" id="A0A1H5X978"/>
<reference evidence="7 8" key="1">
    <citation type="submission" date="2016-10" db="EMBL/GenBank/DDBJ databases">
        <authorList>
            <person name="de Groot N.N."/>
        </authorList>
    </citation>
    <scope>NUCLEOTIDE SEQUENCE [LARGE SCALE GENOMIC DNA]</scope>
    <source>
        <strain evidence="7 8">DSM 23413</strain>
    </source>
</reference>
<dbReference type="PANTHER" id="PTHR43289">
    <property type="entry name" value="MITOGEN-ACTIVATED PROTEIN KINASE KINASE KINASE 20-RELATED"/>
    <property type="match status" value="1"/>
</dbReference>
<accession>A0A1H5X978</accession>
<dbReference type="InterPro" id="IPR008266">
    <property type="entry name" value="Tyr_kinase_AS"/>
</dbReference>
<evidence type="ECO:0000256" key="3">
    <source>
        <dbReference type="ARBA" id="ARBA00022777"/>
    </source>
</evidence>
<dbReference type="PROSITE" id="PS00109">
    <property type="entry name" value="PROTEIN_KINASE_TYR"/>
    <property type="match status" value="1"/>
</dbReference>
<dbReference type="GO" id="GO:0004674">
    <property type="term" value="F:protein serine/threonine kinase activity"/>
    <property type="evidence" value="ECO:0007669"/>
    <property type="project" value="TreeGrafter"/>
</dbReference>
<keyword evidence="1" id="KW-0808">Transferase</keyword>
<proteinExistence type="predicted"/>
<keyword evidence="8" id="KW-1185">Reference proteome</keyword>
<dbReference type="Pfam" id="PF00069">
    <property type="entry name" value="Pkinase"/>
    <property type="match status" value="1"/>
</dbReference>
<organism evidence="7 8">
    <name type="scientific">Jhaorihella thermophila</name>
    <dbReference type="NCBI Taxonomy" id="488547"/>
    <lineage>
        <taxon>Bacteria</taxon>
        <taxon>Pseudomonadati</taxon>
        <taxon>Pseudomonadota</taxon>
        <taxon>Alphaproteobacteria</taxon>
        <taxon>Rhodobacterales</taxon>
        <taxon>Paracoccaceae</taxon>
        <taxon>Jhaorihella</taxon>
    </lineage>
</organism>
<dbReference type="PANTHER" id="PTHR43289:SF6">
    <property type="entry name" value="SERINE_THREONINE-PROTEIN KINASE NEKL-3"/>
    <property type="match status" value="1"/>
</dbReference>
<feature type="region of interest" description="Disordered" evidence="5">
    <location>
        <begin position="334"/>
        <end position="364"/>
    </location>
</feature>
<dbReference type="Proteomes" id="UP000236742">
    <property type="component" value="Unassembled WGS sequence"/>
</dbReference>
<dbReference type="SUPFAM" id="SSF56112">
    <property type="entry name" value="Protein kinase-like (PK-like)"/>
    <property type="match status" value="1"/>
</dbReference>
<gene>
    <name evidence="7" type="ORF">SAMN05421751_11056</name>
</gene>